<proteinExistence type="predicted"/>
<dbReference type="Proteomes" id="UP000245207">
    <property type="component" value="Unassembled WGS sequence"/>
</dbReference>
<dbReference type="PANTHER" id="PTHR15907">
    <property type="entry name" value="DUF614 FAMILY PROTEIN-RELATED"/>
    <property type="match status" value="1"/>
</dbReference>
<dbReference type="STRING" id="35608.A0A2U1PIB0"/>
<organism evidence="1 2">
    <name type="scientific">Artemisia annua</name>
    <name type="common">Sweet wormwood</name>
    <dbReference type="NCBI Taxonomy" id="35608"/>
    <lineage>
        <taxon>Eukaryota</taxon>
        <taxon>Viridiplantae</taxon>
        <taxon>Streptophyta</taxon>
        <taxon>Embryophyta</taxon>
        <taxon>Tracheophyta</taxon>
        <taxon>Spermatophyta</taxon>
        <taxon>Magnoliopsida</taxon>
        <taxon>eudicotyledons</taxon>
        <taxon>Gunneridae</taxon>
        <taxon>Pentapetalae</taxon>
        <taxon>asterids</taxon>
        <taxon>campanulids</taxon>
        <taxon>Asterales</taxon>
        <taxon>Asteraceae</taxon>
        <taxon>Asteroideae</taxon>
        <taxon>Anthemideae</taxon>
        <taxon>Artemisiinae</taxon>
        <taxon>Artemisia</taxon>
    </lineage>
</organism>
<comment type="caution">
    <text evidence="1">The sequence shown here is derived from an EMBL/GenBank/DDBJ whole genome shotgun (WGS) entry which is preliminary data.</text>
</comment>
<dbReference type="AlphaFoldDB" id="A0A2U1PIB0"/>
<protein>
    <submittedName>
        <fullName evidence="1">PLAC8 motif-containing protein</fullName>
    </submittedName>
</protein>
<dbReference type="Pfam" id="PF04749">
    <property type="entry name" value="PLAC8"/>
    <property type="match status" value="1"/>
</dbReference>
<accession>A0A2U1PIB0</accession>
<evidence type="ECO:0000313" key="2">
    <source>
        <dbReference type="Proteomes" id="UP000245207"/>
    </source>
</evidence>
<dbReference type="InterPro" id="IPR006461">
    <property type="entry name" value="PLAC_motif_containing"/>
</dbReference>
<keyword evidence="2" id="KW-1185">Reference proteome</keyword>
<dbReference type="OrthoDB" id="1045822at2759"/>
<dbReference type="EMBL" id="PKPP01001117">
    <property type="protein sequence ID" value="PWA85452.1"/>
    <property type="molecule type" value="Genomic_DNA"/>
</dbReference>
<name>A0A2U1PIB0_ARTAN</name>
<reference evidence="1 2" key="1">
    <citation type="journal article" date="2018" name="Mol. Plant">
        <title>The genome of Artemisia annua provides insight into the evolution of Asteraceae family and artemisinin biosynthesis.</title>
        <authorList>
            <person name="Shen Q."/>
            <person name="Zhang L."/>
            <person name="Liao Z."/>
            <person name="Wang S."/>
            <person name="Yan T."/>
            <person name="Shi P."/>
            <person name="Liu M."/>
            <person name="Fu X."/>
            <person name="Pan Q."/>
            <person name="Wang Y."/>
            <person name="Lv Z."/>
            <person name="Lu X."/>
            <person name="Zhang F."/>
            <person name="Jiang W."/>
            <person name="Ma Y."/>
            <person name="Chen M."/>
            <person name="Hao X."/>
            <person name="Li L."/>
            <person name="Tang Y."/>
            <person name="Lv G."/>
            <person name="Zhou Y."/>
            <person name="Sun X."/>
            <person name="Brodelius P.E."/>
            <person name="Rose J.K.C."/>
            <person name="Tang K."/>
        </authorList>
    </citation>
    <scope>NUCLEOTIDE SEQUENCE [LARGE SCALE GENOMIC DNA]</scope>
    <source>
        <strain evidence="2">cv. Huhao1</strain>
        <tissue evidence="1">Leaf</tissue>
    </source>
</reference>
<evidence type="ECO:0000313" key="1">
    <source>
        <dbReference type="EMBL" id="PWA85452.1"/>
    </source>
</evidence>
<dbReference type="NCBIfam" id="TIGR01571">
    <property type="entry name" value="A_thal_Cys_rich"/>
    <property type="match status" value="1"/>
</dbReference>
<sequence>MAAPGKWTTGLCGCFEDCSVCCLTYWCPCVAFGRIAEIADKGNSACCVSGAFCLCLGLCTSCHACYTCFYRSKLRQLYMLPPKPCNDCCVHVCCLSCALCQEYRELKNRGMDPSLGWQGAAVNPPAGPGEMRR</sequence>
<gene>
    <name evidence="1" type="ORF">CTI12_AA149590</name>
</gene>